<keyword evidence="9" id="KW-1185">Reference proteome</keyword>
<comment type="subcellular location">
    <subcellularLocation>
        <location evidence="6">Cell membrane</location>
        <topology evidence="6">Multi-pass membrane protein</topology>
    </subcellularLocation>
    <subcellularLocation>
        <location evidence="1">Membrane</location>
        <topology evidence="1">Multi-pass membrane protein</topology>
    </subcellularLocation>
</comment>
<dbReference type="RefSeq" id="WP_094663900.1">
    <property type="nucleotide sequence ID" value="NZ_MWWV01000007.1"/>
</dbReference>
<dbReference type="GO" id="GO:0005886">
    <property type="term" value="C:plasma membrane"/>
    <property type="evidence" value="ECO:0007669"/>
    <property type="project" value="UniProtKB-SubCell"/>
</dbReference>
<feature type="transmembrane region" description="Helical" evidence="6">
    <location>
        <begin position="74"/>
        <end position="93"/>
    </location>
</feature>
<reference evidence="8 9" key="1">
    <citation type="journal article" date="2017" name="BMC Genomics">
        <title>Comparative genomic and phylogenomic analyses of the Bifidobacteriaceae family.</title>
        <authorList>
            <person name="Lugli G.A."/>
            <person name="Milani C."/>
            <person name="Turroni F."/>
            <person name="Duranti S."/>
            <person name="Mancabelli L."/>
            <person name="Mangifesta M."/>
            <person name="Ferrario C."/>
            <person name="Modesto M."/>
            <person name="Mattarelli P."/>
            <person name="Jiri K."/>
            <person name="van Sinderen D."/>
            <person name="Ventura M."/>
        </authorList>
    </citation>
    <scope>NUCLEOTIDE SEQUENCE [LARGE SCALE GENOMIC DNA]</scope>
    <source>
        <strain evidence="8 9">DSM 100201</strain>
    </source>
</reference>
<feature type="compositionally biased region" description="Low complexity" evidence="7">
    <location>
        <begin position="140"/>
        <end position="153"/>
    </location>
</feature>
<feature type="region of interest" description="Disordered" evidence="7">
    <location>
        <begin position="134"/>
        <end position="162"/>
    </location>
</feature>
<evidence type="ECO:0000256" key="4">
    <source>
        <dbReference type="ARBA" id="ARBA00022989"/>
    </source>
</evidence>
<evidence type="ECO:0000313" key="9">
    <source>
        <dbReference type="Proteomes" id="UP000216444"/>
    </source>
</evidence>
<keyword evidence="5 6" id="KW-0472">Membrane</keyword>
<protein>
    <recommendedName>
        <fullName evidence="6">Probable membrane transporter protein</fullName>
    </recommendedName>
</protein>
<proteinExistence type="inferred from homology"/>
<evidence type="ECO:0000256" key="7">
    <source>
        <dbReference type="SAM" id="MobiDB-lite"/>
    </source>
</evidence>
<evidence type="ECO:0000256" key="1">
    <source>
        <dbReference type="ARBA" id="ARBA00004141"/>
    </source>
</evidence>
<feature type="transmembrane region" description="Helical" evidence="6">
    <location>
        <begin position="170"/>
        <end position="203"/>
    </location>
</feature>
<name>A0A261FEU7_9BIFI</name>
<keyword evidence="6" id="KW-1003">Cell membrane</keyword>
<feature type="transmembrane region" description="Helical" evidence="6">
    <location>
        <begin position="236"/>
        <end position="254"/>
    </location>
</feature>
<comment type="caution">
    <text evidence="8">The sequence shown here is derived from an EMBL/GenBank/DDBJ whole genome shotgun (WGS) entry which is preliminary data.</text>
</comment>
<dbReference type="Proteomes" id="UP000216444">
    <property type="component" value="Unassembled WGS sequence"/>
</dbReference>
<feature type="transmembrane region" description="Helical" evidence="6">
    <location>
        <begin position="209"/>
        <end position="229"/>
    </location>
</feature>
<comment type="similarity">
    <text evidence="2 6">Belongs to the 4-toluene sulfonate uptake permease (TSUP) (TC 2.A.102) family.</text>
</comment>
<feature type="transmembrane region" description="Helical" evidence="6">
    <location>
        <begin position="43"/>
        <end position="62"/>
    </location>
</feature>
<gene>
    <name evidence="8" type="ORF">BTIS_1330</name>
</gene>
<organism evidence="8 9">
    <name type="scientific">Bifidobacterium tissieri</name>
    <dbReference type="NCBI Taxonomy" id="1630162"/>
    <lineage>
        <taxon>Bacteria</taxon>
        <taxon>Bacillati</taxon>
        <taxon>Actinomycetota</taxon>
        <taxon>Actinomycetes</taxon>
        <taxon>Bifidobacteriales</taxon>
        <taxon>Bifidobacteriaceae</taxon>
        <taxon>Bifidobacterium</taxon>
    </lineage>
</organism>
<evidence type="ECO:0000313" key="8">
    <source>
        <dbReference type="EMBL" id="OZG57677.1"/>
    </source>
</evidence>
<evidence type="ECO:0000256" key="2">
    <source>
        <dbReference type="ARBA" id="ARBA00009142"/>
    </source>
</evidence>
<evidence type="ECO:0000256" key="5">
    <source>
        <dbReference type="ARBA" id="ARBA00023136"/>
    </source>
</evidence>
<dbReference type="InterPro" id="IPR002781">
    <property type="entry name" value="TM_pro_TauE-like"/>
</dbReference>
<dbReference type="AlphaFoldDB" id="A0A261FEU7"/>
<accession>A0A261FEU7</accession>
<dbReference type="EMBL" id="MWWV01000007">
    <property type="protein sequence ID" value="OZG57677.1"/>
    <property type="molecule type" value="Genomic_DNA"/>
</dbReference>
<keyword evidence="4 6" id="KW-1133">Transmembrane helix</keyword>
<feature type="transmembrane region" description="Helical" evidence="6">
    <location>
        <begin position="99"/>
        <end position="116"/>
    </location>
</feature>
<dbReference type="PANTHER" id="PTHR43701:SF2">
    <property type="entry name" value="MEMBRANE TRANSPORTER PROTEIN YJNA-RELATED"/>
    <property type="match status" value="1"/>
</dbReference>
<evidence type="ECO:0000256" key="6">
    <source>
        <dbReference type="RuleBase" id="RU363041"/>
    </source>
</evidence>
<dbReference type="InterPro" id="IPR051598">
    <property type="entry name" value="TSUP/Inactive_protease-like"/>
</dbReference>
<dbReference type="Pfam" id="PF01925">
    <property type="entry name" value="TauE"/>
    <property type="match status" value="1"/>
</dbReference>
<feature type="transmembrane region" description="Helical" evidence="6">
    <location>
        <begin position="266"/>
        <end position="286"/>
    </location>
</feature>
<keyword evidence="3 6" id="KW-0812">Transmembrane</keyword>
<dbReference type="PANTHER" id="PTHR43701">
    <property type="entry name" value="MEMBRANE TRANSPORTER PROTEIN MJ0441-RELATED"/>
    <property type="match status" value="1"/>
</dbReference>
<evidence type="ECO:0000256" key="3">
    <source>
        <dbReference type="ARBA" id="ARBA00022692"/>
    </source>
</evidence>
<sequence>MVDLALALVIGLGVGVVVGALGAGGGILSVPVLVYLLGQEPHAASAGSLVIVGLTALTSLVPHARTGHVRWRDGLIFGVLSSVGTVLGSRLSVMVDSQVLMLLFGVLLIVVGIMMIRKARRLAAAAKDRMTEVHVGDGSNGESSGSETGSNSTKATAVPSGTRRRGGLPMLILCSTATGFLTGFFGVGGGFAVVPMLVLALGFGMREASSTSLLVMTIASATGLLSRIGTDIHIDWPIVLLFAVASMIGGQIGAPASRKVKESTLTMLFGILLLLVSIGTLTSTILEMV</sequence>